<protein>
    <submittedName>
        <fullName evidence="1">Uncharacterized protein</fullName>
    </submittedName>
</protein>
<dbReference type="AlphaFoldDB" id="C8NGH0"/>
<name>C8NGH0_9LACT</name>
<proteinExistence type="predicted"/>
<dbReference type="Proteomes" id="UP000005926">
    <property type="component" value="Unassembled WGS sequence"/>
</dbReference>
<organism evidence="1 2">
    <name type="scientific">Granulicatella adiacens ATCC 49175</name>
    <dbReference type="NCBI Taxonomy" id="638301"/>
    <lineage>
        <taxon>Bacteria</taxon>
        <taxon>Bacillati</taxon>
        <taxon>Bacillota</taxon>
        <taxon>Bacilli</taxon>
        <taxon>Lactobacillales</taxon>
        <taxon>Carnobacteriaceae</taxon>
        <taxon>Granulicatella</taxon>
    </lineage>
</organism>
<keyword evidence="2" id="KW-1185">Reference proteome</keyword>
<accession>C8NGH0</accession>
<dbReference type="EMBL" id="ACKZ01000019">
    <property type="protein sequence ID" value="EEW37228.1"/>
    <property type="molecule type" value="Genomic_DNA"/>
</dbReference>
<sequence>MNKNFIFFNANQLLKIHHNNYTSFLHKVQYLLFLYEFCLNCFSDINAYKKLNPKIKGFLQNIF</sequence>
<comment type="caution">
    <text evidence="1">The sequence shown here is derived from an EMBL/GenBank/DDBJ whole genome shotgun (WGS) entry which is preliminary data.</text>
</comment>
<evidence type="ECO:0000313" key="1">
    <source>
        <dbReference type="EMBL" id="EEW37228.1"/>
    </source>
</evidence>
<dbReference type="HOGENOM" id="CLU_2879550_0_0_9"/>
<reference evidence="1 2" key="1">
    <citation type="submission" date="2009-08" db="EMBL/GenBank/DDBJ databases">
        <authorList>
            <person name="Muzny D."/>
            <person name="Qin X."/>
            <person name="Deng J."/>
            <person name="Jiang H."/>
            <person name="Liu Y."/>
            <person name="Qu J."/>
            <person name="Song X.-Z."/>
            <person name="Zhang L."/>
            <person name="Thornton R."/>
            <person name="Coyle M."/>
            <person name="Francisco L."/>
            <person name="Jackson L."/>
            <person name="Javaid M."/>
            <person name="Korchina V."/>
            <person name="Kovar C."/>
            <person name="Mata R."/>
            <person name="Mathew T."/>
            <person name="Ngo R."/>
            <person name="Nguyen L."/>
            <person name="Nguyen N."/>
            <person name="Okwuonu G."/>
            <person name="Ongeri F."/>
            <person name="Pham C."/>
            <person name="Simmons D."/>
            <person name="Wilczek-Boney K."/>
            <person name="Hale W."/>
            <person name="Jakkamsetti A."/>
            <person name="Pham P."/>
            <person name="Ruth R."/>
            <person name="San Lucas F."/>
            <person name="Warren J."/>
            <person name="Zhang J."/>
            <person name="Zhao Z."/>
            <person name="Zhou C."/>
            <person name="Zhu D."/>
            <person name="Lee S."/>
            <person name="Bess C."/>
            <person name="Blankenburg K."/>
            <person name="Forbes L."/>
            <person name="Fu Q."/>
            <person name="Gubbala S."/>
            <person name="Hirani K."/>
            <person name="Jayaseelan J.C."/>
            <person name="Lara F."/>
            <person name="Munidasa M."/>
            <person name="Palculict T."/>
            <person name="Patil S."/>
            <person name="Pu L.-L."/>
            <person name="Saada N."/>
            <person name="Tang L."/>
            <person name="Weissenberger G."/>
            <person name="Zhu Y."/>
            <person name="Hemphill L."/>
            <person name="Shang Y."/>
            <person name="Youmans B."/>
            <person name="Ayvaz T."/>
            <person name="Ross M."/>
            <person name="Santibanez J."/>
            <person name="Aqrawi P."/>
            <person name="Gross S."/>
            <person name="Joshi V."/>
            <person name="Fowler G."/>
            <person name="Nazareth L."/>
            <person name="Reid J."/>
            <person name="Worley K."/>
            <person name="Petrosino J."/>
            <person name="Highlander S."/>
            <person name="Gibbs R."/>
        </authorList>
    </citation>
    <scope>NUCLEOTIDE SEQUENCE [LARGE SCALE GENOMIC DNA]</scope>
    <source>
        <strain evidence="1 2">ATCC 49175</strain>
    </source>
</reference>
<evidence type="ECO:0000313" key="2">
    <source>
        <dbReference type="Proteomes" id="UP000005926"/>
    </source>
</evidence>
<gene>
    <name evidence="1" type="ORF">HMPREF0444_1015</name>
</gene>